<name>A0A2H0RHW6_9BACT</name>
<sequence length="140" mass="14960">MNRNLGKIIGLVVLVAVLIGAFFYLRAGDFSFFGAPAEDNAAAVAAAVEKETADLVAKVGRHMILPTDETPQVAEISDATLAAKEQPFYAGAQNGDRLLVYLNLRKAIIYSPARDLIVNVGPIYMEEDGTAQPAPAPEEE</sequence>
<keyword evidence="1" id="KW-0472">Membrane</keyword>
<organism evidence="2 3">
    <name type="scientific">Candidatus Vogelbacteria bacterium CG10_big_fil_rev_8_21_14_0_10_49_38</name>
    <dbReference type="NCBI Taxonomy" id="1975043"/>
    <lineage>
        <taxon>Bacteria</taxon>
        <taxon>Candidatus Vogeliibacteriota</taxon>
    </lineage>
</organism>
<reference evidence="2 3" key="1">
    <citation type="submission" date="2017-09" db="EMBL/GenBank/DDBJ databases">
        <title>Depth-based differentiation of microbial function through sediment-hosted aquifers and enrichment of novel symbionts in the deep terrestrial subsurface.</title>
        <authorList>
            <person name="Probst A.J."/>
            <person name="Ladd B."/>
            <person name="Jarett J.K."/>
            <person name="Geller-Mcgrath D.E."/>
            <person name="Sieber C.M."/>
            <person name="Emerson J.B."/>
            <person name="Anantharaman K."/>
            <person name="Thomas B.C."/>
            <person name="Malmstrom R."/>
            <person name="Stieglmeier M."/>
            <person name="Klingl A."/>
            <person name="Woyke T."/>
            <person name="Ryan C.M."/>
            <person name="Banfield J.F."/>
        </authorList>
    </citation>
    <scope>NUCLEOTIDE SEQUENCE [LARGE SCALE GENOMIC DNA]</scope>
    <source>
        <strain evidence="2">CG10_big_fil_rev_8_21_14_0_10_49_38</strain>
    </source>
</reference>
<evidence type="ECO:0000256" key="1">
    <source>
        <dbReference type="SAM" id="Phobius"/>
    </source>
</evidence>
<protein>
    <submittedName>
        <fullName evidence="2">Uncharacterized protein</fullName>
    </submittedName>
</protein>
<dbReference type="AlphaFoldDB" id="A0A2H0RHW6"/>
<feature type="transmembrane region" description="Helical" evidence="1">
    <location>
        <begin position="6"/>
        <end position="25"/>
    </location>
</feature>
<evidence type="ECO:0000313" key="3">
    <source>
        <dbReference type="Proteomes" id="UP000230431"/>
    </source>
</evidence>
<evidence type="ECO:0000313" key="2">
    <source>
        <dbReference type="EMBL" id="PIR46026.1"/>
    </source>
</evidence>
<gene>
    <name evidence="2" type="ORF">COV08_02000</name>
</gene>
<dbReference type="Proteomes" id="UP000230431">
    <property type="component" value="Unassembled WGS sequence"/>
</dbReference>
<keyword evidence="1" id="KW-1133">Transmembrane helix</keyword>
<comment type="caution">
    <text evidence="2">The sequence shown here is derived from an EMBL/GenBank/DDBJ whole genome shotgun (WGS) entry which is preliminary data.</text>
</comment>
<dbReference type="EMBL" id="PCYK01000014">
    <property type="protein sequence ID" value="PIR46026.1"/>
    <property type="molecule type" value="Genomic_DNA"/>
</dbReference>
<accession>A0A2H0RHW6</accession>
<proteinExistence type="predicted"/>
<keyword evidence="1" id="KW-0812">Transmembrane</keyword>